<dbReference type="AlphaFoldDB" id="A0A0M8PEQ7"/>
<comment type="caution">
    <text evidence="1">The sequence shown here is derived from an EMBL/GenBank/DDBJ whole genome shotgun (WGS) entry which is preliminary data.</text>
</comment>
<accession>A0A0M8PEQ7</accession>
<reference evidence="1 2" key="1">
    <citation type="submission" date="2015-08" db="EMBL/GenBank/DDBJ databases">
        <title>Genome sequencing of Penicillium nordicum.</title>
        <authorList>
            <person name="Nguyen H.D."/>
            <person name="Seifert K.A."/>
        </authorList>
    </citation>
    <scope>NUCLEOTIDE SEQUENCE [LARGE SCALE GENOMIC DNA]</scope>
    <source>
        <strain evidence="1 2">DAOMC 185683</strain>
    </source>
</reference>
<protein>
    <submittedName>
        <fullName evidence="1">Uncharacterized protein</fullName>
    </submittedName>
</protein>
<evidence type="ECO:0000313" key="2">
    <source>
        <dbReference type="Proteomes" id="UP000037696"/>
    </source>
</evidence>
<proteinExistence type="predicted"/>
<sequence length="74" mass="8741">MSSQKDRESLISPFIPQSVSITPWPLLLEAKTSKFKPLQFFLPYSKLSRMTVEYCYKLGKYPPCDIYLKDDRYI</sequence>
<dbReference type="Proteomes" id="UP000037696">
    <property type="component" value="Unassembled WGS sequence"/>
</dbReference>
<organism evidence="1 2">
    <name type="scientific">Penicillium nordicum</name>
    <dbReference type="NCBI Taxonomy" id="229535"/>
    <lineage>
        <taxon>Eukaryota</taxon>
        <taxon>Fungi</taxon>
        <taxon>Dikarya</taxon>
        <taxon>Ascomycota</taxon>
        <taxon>Pezizomycotina</taxon>
        <taxon>Eurotiomycetes</taxon>
        <taxon>Eurotiomycetidae</taxon>
        <taxon>Eurotiales</taxon>
        <taxon>Aspergillaceae</taxon>
        <taxon>Penicillium</taxon>
    </lineage>
</organism>
<dbReference type="EMBL" id="LHQQ01000026">
    <property type="protein sequence ID" value="KOS46641.1"/>
    <property type="molecule type" value="Genomic_DNA"/>
</dbReference>
<gene>
    <name evidence="1" type="ORF">ACN38_g2379</name>
</gene>
<evidence type="ECO:0000313" key="1">
    <source>
        <dbReference type="EMBL" id="KOS46641.1"/>
    </source>
</evidence>
<keyword evidence="2" id="KW-1185">Reference proteome</keyword>
<name>A0A0M8PEQ7_9EURO</name>